<keyword evidence="1" id="KW-0560">Oxidoreductase</keyword>
<dbReference type="Proteomes" id="UP000681722">
    <property type="component" value="Unassembled WGS sequence"/>
</dbReference>
<comment type="caution">
    <text evidence="3">The sequence shown here is derived from an EMBL/GenBank/DDBJ whole genome shotgun (WGS) entry which is preliminary data.</text>
</comment>
<dbReference type="EMBL" id="CAJOBC010006547">
    <property type="protein sequence ID" value="CAF3902602.1"/>
    <property type="molecule type" value="Genomic_DNA"/>
</dbReference>
<keyword evidence="1" id="KW-0479">Metal-binding</keyword>
<proteinExistence type="inferred from homology"/>
<dbReference type="AlphaFoldDB" id="A0A814RVC5"/>
<dbReference type="Pfam" id="PF03171">
    <property type="entry name" value="2OG-FeII_Oxy"/>
    <property type="match status" value="1"/>
</dbReference>
<dbReference type="PROSITE" id="PS51471">
    <property type="entry name" value="FE2OG_OXY"/>
    <property type="match status" value="1"/>
</dbReference>
<dbReference type="InterPro" id="IPR044861">
    <property type="entry name" value="IPNS-like_FE2OG_OXY"/>
</dbReference>
<evidence type="ECO:0000313" key="3">
    <source>
        <dbReference type="EMBL" id="CAF1138867.1"/>
    </source>
</evidence>
<sequence length="353" mass="40361">MTETRPLLHFTKLRYYNLTDTILEETSDSNVSDLSYKNTEETMTSAFTEIPVIDFGPFINGTLEEKTQVAEEIGSACRQVGFFYLKNYGIPPEVTENAFDQVRRYFSLPLEEKMASVVGEVGTETRGYSSMFEQKLDEKTADRKESFHIGFELSANDEYRVKHGLLCYGPNIWPKNLPVLQLAHRVLQAFALALHLPEDYFAPFLIEKPMVEFSVYYYPPQPKVDDSNQIGCGEHTDYGCFSLLSQTSVNALQVKNTKGEWIDAKPIENTIVVNIADTMQRWTNDTFVSTVHRVINRSDKDRYSLAFFFGSDYFAKVECLPSCCNSERPAKYESVLAGEYIEGKIQKMLMPRN</sequence>
<evidence type="ECO:0000259" key="2">
    <source>
        <dbReference type="PROSITE" id="PS51471"/>
    </source>
</evidence>
<feature type="domain" description="Fe2OG dioxygenase" evidence="2">
    <location>
        <begin position="208"/>
        <end position="311"/>
    </location>
</feature>
<dbReference type="InterPro" id="IPR005123">
    <property type="entry name" value="Oxoglu/Fe-dep_dioxygenase_dom"/>
</dbReference>
<dbReference type="SUPFAM" id="SSF51197">
    <property type="entry name" value="Clavaminate synthase-like"/>
    <property type="match status" value="1"/>
</dbReference>
<evidence type="ECO:0000256" key="1">
    <source>
        <dbReference type="RuleBase" id="RU003682"/>
    </source>
</evidence>
<dbReference type="PANTHER" id="PTHR47990">
    <property type="entry name" value="2-OXOGLUTARATE (2OG) AND FE(II)-DEPENDENT OXYGENASE SUPERFAMILY PROTEIN-RELATED"/>
    <property type="match status" value="1"/>
</dbReference>
<reference evidence="3" key="1">
    <citation type="submission" date="2021-02" db="EMBL/GenBank/DDBJ databases">
        <authorList>
            <person name="Nowell W R."/>
        </authorList>
    </citation>
    <scope>NUCLEOTIDE SEQUENCE</scope>
</reference>
<dbReference type="Proteomes" id="UP000663829">
    <property type="component" value="Unassembled WGS sequence"/>
</dbReference>
<keyword evidence="1" id="KW-0408">Iron</keyword>
<keyword evidence="5" id="KW-1185">Reference proteome</keyword>
<dbReference type="EMBL" id="CAJNOQ010006547">
    <property type="protein sequence ID" value="CAF1138867.1"/>
    <property type="molecule type" value="Genomic_DNA"/>
</dbReference>
<dbReference type="GO" id="GO:0016491">
    <property type="term" value="F:oxidoreductase activity"/>
    <property type="evidence" value="ECO:0007669"/>
    <property type="project" value="UniProtKB-KW"/>
</dbReference>
<organism evidence="3 5">
    <name type="scientific">Didymodactylos carnosus</name>
    <dbReference type="NCBI Taxonomy" id="1234261"/>
    <lineage>
        <taxon>Eukaryota</taxon>
        <taxon>Metazoa</taxon>
        <taxon>Spiralia</taxon>
        <taxon>Gnathifera</taxon>
        <taxon>Rotifera</taxon>
        <taxon>Eurotatoria</taxon>
        <taxon>Bdelloidea</taxon>
        <taxon>Philodinida</taxon>
        <taxon>Philodinidae</taxon>
        <taxon>Didymodactylos</taxon>
    </lineage>
</organism>
<dbReference type="OrthoDB" id="5946000at2759"/>
<dbReference type="InterPro" id="IPR026992">
    <property type="entry name" value="DIOX_N"/>
</dbReference>
<gene>
    <name evidence="3" type="ORF">GPM918_LOCUS20578</name>
    <name evidence="4" type="ORF">SRO942_LOCUS20575</name>
</gene>
<dbReference type="InterPro" id="IPR050231">
    <property type="entry name" value="Iron_ascorbate_oxido_reductase"/>
</dbReference>
<comment type="similarity">
    <text evidence="1">Belongs to the iron/ascorbate-dependent oxidoreductase family.</text>
</comment>
<protein>
    <recommendedName>
        <fullName evidence="2">Fe2OG dioxygenase domain-containing protein</fullName>
    </recommendedName>
</protein>
<dbReference type="InterPro" id="IPR027443">
    <property type="entry name" value="IPNS-like_sf"/>
</dbReference>
<evidence type="ECO:0000313" key="5">
    <source>
        <dbReference type="Proteomes" id="UP000663829"/>
    </source>
</evidence>
<accession>A0A814RVC5</accession>
<name>A0A814RVC5_9BILA</name>
<dbReference type="Gene3D" id="2.60.120.330">
    <property type="entry name" value="B-lactam Antibiotic, Isopenicillin N Synthase, Chain"/>
    <property type="match status" value="1"/>
</dbReference>
<dbReference type="GO" id="GO:0046872">
    <property type="term" value="F:metal ion binding"/>
    <property type="evidence" value="ECO:0007669"/>
    <property type="project" value="UniProtKB-KW"/>
</dbReference>
<evidence type="ECO:0000313" key="4">
    <source>
        <dbReference type="EMBL" id="CAF3902602.1"/>
    </source>
</evidence>
<dbReference type="Pfam" id="PF14226">
    <property type="entry name" value="DIOX_N"/>
    <property type="match status" value="1"/>
</dbReference>
<dbReference type="PRINTS" id="PR00682">
    <property type="entry name" value="IPNSYNTHASE"/>
</dbReference>